<feature type="region of interest" description="Disordered" evidence="1">
    <location>
        <begin position="1"/>
        <end position="78"/>
    </location>
</feature>
<dbReference type="Proteomes" id="UP000319619">
    <property type="component" value="Unassembled WGS sequence"/>
</dbReference>
<organism evidence="2 3">
    <name type="scientific">candidate division LCP-89 bacterium B3_LCP</name>
    <dbReference type="NCBI Taxonomy" id="2012998"/>
    <lineage>
        <taxon>Bacteria</taxon>
        <taxon>Pseudomonadati</taxon>
        <taxon>Bacteria division LCP-89</taxon>
    </lineage>
</organism>
<gene>
    <name evidence="2" type="ORF">CEE37_12055</name>
</gene>
<accession>A0A532UW32</accession>
<name>A0A532UW32_UNCL8</name>
<evidence type="ECO:0000256" key="1">
    <source>
        <dbReference type="SAM" id="MobiDB-lite"/>
    </source>
</evidence>
<dbReference type="AlphaFoldDB" id="A0A532UW32"/>
<evidence type="ECO:0000313" key="2">
    <source>
        <dbReference type="EMBL" id="TKJ39146.1"/>
    </source>
</evidence>
<sequence length="102" mass="11326">MRREGEQGLSVGRRKHISRRDFLTGALRGRNGAAEDPSARRPPHSPGRDFDRYPLGRDEEVATPGDLAAPERTPETPEWERNLAGAIEQLNDLTGIEEPQNG</sequence>
<protein>
    <submittedName>
        <fullName evidence="2">Uncharacterized protein</fullName>
    </submittedName>
</protein>
<reference evidence="2 3" key="1">
    <citation type="submission" date="2017-06" db="EMBL/GenBank/DDBJ databases">
        <title>Novel microbial phyla capable of carbon fixation and sulfur reduction in deep-sea sediments.</title>
        <authorList>
            <person name="Huang J."/>
            <person name="Baker B."/>
            <person name="Wang Y."/>
        </authorList>
    </citation>
    <scope>NUCLEOTIDE SEQUENCE [LARGE SCALE GENOMIC DNA]</scope>
    <source>
        <strain evidence="2">B3_LCP</strain>
    </source>
</reference>
<feature type="compositionally biased region" description="Basic and acidic residues" evidence="1">
    <location>
        <begin position="46"/>
        <end position="60"/>
    </location>
</feature>
<comment type="caution">
    <text evidence="2">The sequence shown here is derived from an EMBL/GenBank/DDBJ whole genome shotgun (WGS) entry which is preliminary data.</text>
</comment>
<evidence type="ECO:0000313" key="3">
    <source>
        <dbReference type="Proteomes" id="UP000319619"/>
    </source>
</evidence>
<proteinExistence type="predicted"/>
<dbReference type="EMBL" id="NJBN01000008">
    <property type="protein sequence ID" value="TKJ39146.1"/>
    <property type="molecule type" value="Genomic_DNA"/>
</dbReference>